<dbReference type="GO" id="GO:0009002">
    <property type="term" value="F:serine-type D-Ala-D-Ala carboxypeptidase activity"/>
    <property type="evidence" value="ECO:0007669"/>
    <property type="project" value="InterPro"/>
</dbReference>
<dbReference type="GO" id="GO:0006508">
    <property type="term" value="P:proteolysis"/>
    <property type="evidence" value="ECO:0007669"/>
    <property type="project" value="InterPro"/>
</dbReference>
<evidence type="ECO:0000313" key="3">
    <source>
        <dbReference type="Proteomes" id="UP000292408"/>
    </source>
</evidence>
<feature type="domain" description="Peptidase S11 D-alanyl-D-alanine carboxypeptidase A N-terminal" evidence="1">
    <location>
        <begin position="65"/>
        <end position="259"/>
    </location>
</feature>
<sequence length="389" mass="40449">MAFAVAAGAVYAAGAMLSPVPPLEIAERSIETGGEAGAALELPAVGASAVVLPTGDPITAGDEGPRPIAGTARLVLAHVVLDREPLEVGRTGEALIITADHVSRTRELASAGIRTVPVFVGEAWTRRDLLVATLLGSGNNLAEFLAIEVFGDLGAYQSAARAWLDANGLDDTQVADVSGINPGTTATAADLALLAQLTAQQPVMADIYALRPSTVSTGASFSDNTRFLPEIGANGYVNTYTDEAGVCILTSVQIAGTTVTIALYGQPSYPAAEEALRSVVTALEENLRTTTIVSPGDTVAEYVSDWGQTARIVATDTVETTSLSAGEADVSFEIDERTTVLRGTTVGRMTVTTGDGRSVVILESAETITEPGIGWRFADPFTVIDRWNR</sequence>
<evidence type="ECO:0000313" key="2">
    <source>
        <dbReference type="EMBL" id="RZT59367.1"/>
    </source>
</evidence>
<dbReference type="Gene3D" id="3.40.710.10">
    <property type="entry name" value="DD-peptidase/beta-lactamase superfamily"/>
    <property type="match status" value="1"/>
</dbReference>
<dbReference type="SUPFAM" id="SSF56601">
    <property type="entry name" value="beta-lactamase/transpeptidase-like"/>
    <property type="match status" value="1"/>
</dbReference>
<dbReference type="InterPro" id="IPR012338">
    <property type="entry name" value="Beta-lactam/transpept-like"/>
</dbReference>
<proteinExistence type="predicted"/>
<keyword evidence="3" id="KW-1185">Reference proteome</keyword>
<name>A0A4Q7THA7_9MICO</name>
<keyword evidence="2" id="KW-0645">Protease</keyword>
<gene>
    <name evidence="2" type="ORF">EV140_1973</name>
</gene>
<reference evidence="2 3" key="1">
    <citation type="journal article" date="2015" name="Stand. Genomic Sci.">
        <title>Genomic Encyclopedia of Bacterial and Archaeal Type Strains, Phase III: the genomes of soil and plant-associated and newly described type strains.</title>
        <authorList>
            <person name="Whitman W.B."/>
            <person name="Woyke T."/>
            <person name="Klenk H.P."/>
            <person name="Zhou Y."/>
            <person name="Lilburn T.G."/>
            <person name="Beck B.J."/>
            <person name="De Vos P."/>
            <person name="Vandamme P."/>
            <person name="Eisen J.A."/>
            <person name="Garrity G."/>
            <person name="Hugenholtz P."/>
            <person name="Kyrpides N.C."/>
        </authorList>
    </citation>
    <scope>NUCLEOTIDE SEQUENCE [LARGE SCALE GENOMIC DNA]</scope>
    <source>
        <strain evidence="2 3">AC4r</strain>
    </source>
</reference>
<comment type="caution">
    <text evidence="2">The sequence shown here is derived from an EMBL/GenBank/DDBJ whole genome shotgun (WGS) entry which is preliminary data.</text>
</comment>
<protein>
    <submittedName>
        <fullName evidence="2">D-alanyl-D-alanine carboxypeptidase</fullName>
    </submittedName>
</protein>
<dbReference type="InterPro" id="IPR001967">
    <property type="entry name" value="Peptidase_S11_N"/>
</dbReference>
<dbReference type="Proteomes" id="UP000292408">
    <property type="component" value="Unassembled WGS sequence"/>
</dbReference>
<keyword evidence="2" id="KW-0121">Carboxypeptidase</keyword>
<dbReference type="Pfam" id="PF00768">
    <property type="entry name" value="Peptidase_S11"/>
    <property type="match status" value="1"/>
</dbReference>
<dbReference type="AlphaFoldDB" id="A0A4Q7THA7"/>
<accession>A0A4Q7THA7</accession>
<keyword evidence="2" id="KW-0378">Hydrolase</keyword>
<dbReference type="EMBL" id="SGXT01000016">
    <property type="protein sequence ID" value="RZT59367.1"/>
    <property type="molecule type" value="Genomic_DNA"/>
</dbReference>
<organism evidence="2 3">
    <name type="scientific">Microcella alkaliphila</name>
    <dbReference type="NCBI Taxonomy" id="279828"/>
    <lineage>
        <taxon>Bacteria</taxon>
        <taxon>Bacillati</taxon>
        <taxon>Actinomycetota</taxon>
        <taxon>Actinomycetes</taxon>
        <taxon>Micrococcales</taxon>
        <taxon>Microbacteriaceae</taxon>
        <taxon>Microcella</taxon>
    </lineage>
</organism>
<evidence type="ECO:0000259" key="1">
    <source>
        <dbReference type="Pfam" id="PF00768"/>
    </source>
</evidence>